<evidence type="ECO:0000256" key="17">
    <source>
        <dbReference type="HAMAP-Rule" id="MF_01006"/>
    </source>
</evidence>
<feature type="transmembrane region" description="Helical" evidence="17">
    <location>
        <begin position="306"/>
        <end position="323"/>
    </location>
</feature>
<keyword evidence="12 17" id="KW-0046">Antibiotic resistance</keyword>
<evidence type="ECO:0000256" key="10">
    <source>
        <dbReference type="ARBA" id="ARBA00022989"/>
    </source>
</evidence>
<keyword evidence="7 17" id="KW-0378">Hydrolase</keyword>
<evidence type="ECO:0000256" key="3">
    <source>
        <dbReference type="ARBA" id="ARBA00012374"/>
    </source>
</evidence>
<evidence type="ECO:0000313" key="18">
    <source>
        <dbReference type="EMBL" id="GAA4790692.1"/>
    </source>
</evidence>
<evidence type="ECO:0000256" key="1">
    <source>
        <dbReference type="ARBA" id="ARBA00004651"/>
    </source>
</evidence>
<feature type="transmembrane region" description="Helical" evidence="17">
    <location>
        <begin position="274"/>
        <end position="294"/>
    </location>
</feature>
<evidence type="ECO:0000256" key="5">
    <source>
        <dbReference type="ARBA" id="ARBA00022475"/>
    </source>
</evidence>
<dbReference type="EC" id="3.6.1.27" evidence="3 17"/>
<dbReference type="RefSeq" id="WP_345415248.1">
    <property type="nucleotide sequence ID" value="NZ_BAABHO010000019.1"/>
</dbReference>
<evidence type="ECO:0000256" key="6">
    <source>
        <dbReference type="ARBA" id="ARBA00022692"/>
    </source>
</evidence>
<keyword evidence="9 17" id="KW-0573">Peptidoglycan synthesis</keyword>
<comment type="caution">
    <text evidence="18">The sequence shown here is derived from an EMBL/GenBank/DDBJ whole genome shotgun (WGS) entry which is preliminary data.</text>
</comment>
<feature type="transmembrane region" description="Helical" evidence="17">
    <location>
        <begin position="54"/>
        <end position="73"/>
    </location>
</feature>
<keyword evidence="11 17" id="KW-0472">Membrane</keyword>
<comment type="miscellaneous">
    <text evidence="17">Bacitracin is thought to be involved in the inhibition of peptidoglycan synthesis by sequestering undecaprenyl diphosphate, thereby reducing the pool of lipid carrier available.</text>
</comment>
<proteinExistence type="inferred from homology"/>
<keyword evidence="10 17" id="KW-1133">Transmembrane helix</keyword>
<keyword evidence="13 17" id="KW-0961">Cell wall biogenesis/degradation</keyword>
<dbReference type="PANTHER" id="PTHR30622:SF4">
    <property type="entry name" value="UNDECAPRENYL-DIPHOSPHATASE"/>
    <property type="match status" value="1"/>
</dbReference>
<evidence type="ECO:0000256" key="7">
    <source>
        <dbReference type="ARBA" id="ARBA00022801"/>
    </source>
</evidence>
<comment type="similarity">
    <text evidence="2 17">Belongs to the UppP family.</text>
</comment>
<evidence type="ECO:0000256" key="9">
    <source>
        <dbReference type="ARBA" id="ARBA00022984"/>
    </source>
</evidence>
<accession>A0ABP9B500</accession>
<sequence length="324" mass="34472">MHQLSWLEAIVIGALQGVAELFPVSSLGHSVLLPAVIGGQWATDLDVSAPESPYLAFVVGLHVATALALIVFFRRDWARIVRGLVTSVVRREIVTPDQRLGWLLVLGTVPVGLAGLLLEHVFRVWLSRPVPTAAFLVLNGLVLLGVEALRRRPVADRAPRHAGVAAGRSGGAVDAPTVVLGPEETLDRSPDVASDRRLAGMPWLRALGIGAAQIAALCPGISRSGVTMSAGLLRGLSHEDAARFSFLLSTPVILAAGVLKLGDLAGPLGDGVRPQILVGSLLSFAGAYLSVRYLTRYFEHRSLRPFGIYCIVVGVGCLLWFTLR</sequence>
<comment type="function">
    <text evidence="17">Catalyzes the dephosphorylation of undecaprenyl diphosphate (UPP). Confers resistance to bacitracin.</text>
</comment>
<feature type="transmembrane region" description="Helical" evidence="17">
    <location>
        <begin position="130"/>
        <end position="149"/>
    </location>
</feature>
<dbReference type="HAMAP" id="MF_01006">
    <property type="entry name" value="Undec_diphosphatase"/>
    <property type="match status" value="1"/>
</dbReference>
<dbReference type="InterPro" id="IPR003824">
    <property type="entry name" value="UppP"/>
</dbReference>
<comment type="catalytic activity">
    <reaction evidence="16 17">
        <text>di-trans,octa-cis-undecaprenyl diphosphate + H2O = di-trans,octa-cis-undecaprenyl phosphate + phosphate + H(+)</text>
        <dbReference type="Rhea" id="RHEA:28094"/>
        <dbReference type="ChEBI" id="CHEBI:15377"/>
        <dbReference type="ChEBI" id="CHEBI:15378"/>
        <dbReference type="ChEBI" id="CHEBI:43474"/>
        <dbReference type="ChEBI" id="CHEBI:58405"/>
        <dbReference type="ChEBI" id="CHEBI:60392"/>
        <dbReference type="EC" id="3.6.1.27"/>
    </reaction>
</comment>
<organism evidence="18 19">
    <name type="scientific">Actinomycetospora chlora</name>
    <dbReference type="NCBI Taxonomy" id="663608"/>
    <lineage>
        <taxon>Bacteria</taxon>
        <taxon>Bacillati</taxon>
        <taxon>Actinomycetota</taxon>
        <taxon>Actinomycetes</taxon>
        <taxon>Pseudonocardiales</taxon>
        <taxon>Pseudonocardiaceae</taxon>
        <taxon>Actinomycetospora</taxon>
    </lineage>
</organism>
<evidence type="ECO:0000256" key="15">
    <source>
        <dbReference type="ARBA" id="ARBA00032932"/>
    </source>
</evidence>
<evidence type="ECO:0000256" key="16">
    <source>
        <dbReference type="ARBA" id="ARBA00047594"/>
    </source>
</evidence>
<keyword evidence="5 17" id="KW-1003">Cell membrane</keyword>
<keyword evidence="8 17" id="KW-0133">Cell shape</keyword>
<gene>
    <name evidence="17" type="primary">uppP</name>
    <name evidence="18" type="ORF">GCM10023200_27160</name>
</gene>
<keyword evidence="19" id="KW-1185">Reference proteome</keyword>
<dbReference type="Pfam" id="PF02673">
    <property type="entry name" value="BacA"/>
    <property type="match status" value="1"/>
</dbReference>
<evidence type="ECO:0000256" key="13">
    <source>
        <dbReference type="ARBA" id="ARBA00023316"/>
    </source>
</evidence>
<dbReference type="PANTHER" id="PTHR30622">
    <property type="entry name" value="UNDECAPRENYL-DIPHOSPHATASE"/>
    <property type="match status" value="1"/>
</dbReference>
<reference evidence="19" key="1">
    <citation type="journal article" date="2019" name="Int. J. Syst. Evol. Microbiol.">
        <title>The Global Catalogue of Microorganisms (GCM) 10K type strain sequencing project: providing services to taxonomists for standard genome sequencing and annotation.</title>
        <authorList>
            <consortium name="The Broad Institute Genomics Platform"/>
            <consortium name="The Broad Institute Genome Sequencing Center for Infectious Disease"/>
            <person name="Wu L."/>
            <person name="Ma J."/>
        </authorList>
    </citation>
    <scope>NUCLEOTIDE SEQUENCE [LARGE SCALE GENOMIC DNA]</scope>
    <source>
        <strain evidence="19">JCM 17979</strain>
    </source>
</reference>
<protein>
    <recommendedName>
        <fullName evidence="4 17">Undecaprenyl-diphosphatase</fullName>
        <ecNumber evidence="3 17">3.6.1.27</ecNumber>
    </recommendedName>
    <alternativeName>
        <fullName evidence="15 17">Bacitracin resistance protein</fullName>
    </alternativeName>
    <alternativeName>
        <fullName evidence="14 17">Undecaprenyl pyrophosphate phosphatase</fullName>
    </alternativeName>
</protein>
<comment type="subcellular location">
    <subcellularLocation>
        <location evidence="1 17">Cell membrane</location>
        <topology evidence="1 17">Multi-pass membrane protein</topology>
    </subcellularLocation>
</comment>
<keyword evidence="6 17" id="KW-0812">Transmembrane</keyword>
<evidence type="ECO:0000256" key="14">
    <source>
        <dbReference type="ARBA" id="ARBA00032707"/>
    </source>
</evidence>
<name>A0ABP9B500_9PSEU</name>
<dbReference type="NCBIfam" id="NF001395">
    <property type="entry name" value="PRK00281.3-1"/>
    <property type="match status" value="1"/>
</dbReference>
<feature type="transmembrane region" description="Helical" evidence="17">
    <location>
        <begin position="100"/>
        <end position="118"/>
    </location>
</feature>
<evidence type="ECO:0000256" key="11">
    <source>
        <dbReference type="ARBA" id="ARBA00023136"/>
    </source>
</evidence>
<feature type="transmembrane region" description="Helical" evidence="17">
    <location>
        <begin position="244"/>
        <end position="262"/>
    </location>
</feature>
<evidence type="ECO:0000256" key="2">
    <source>
        <dbReference type="ARBA" id="ARBA00010621"/>
    </source>
</evidence>
<evidence type="ECO:0000256" key="8">
    <source>
        <dbReference type="ARBA" id="ARBA00022960"/>
    </source>
</evidence>
<dbReference type="Proteomes" id="UP001500928">
    <property type="component" value="Unassembled WGS sequence"/>
</dbReference>
<evidence type="ECO:0000313" key="19">
    <source>
        <dbReference type="Proteomes" id="UP001500928"/>
    </source>
</evidence>
<evidence type="ECO:0000256" key="12">
    <source>
        <dbReference type="ARBA" id="ARBA00023251"/>
    </source>
</evidence>
<evidence type="ECO:0000256" key="4">
    <source>
        <dbReference type="ARBA" id="ARBA00021581"/>
    </source>
</evidence>
<dbReference type="EMBL" id="BAABHO010000019">
    <property type="protein sequence ID" value="GAA4790692.1"/>
    <property type="molecule type" value="Genomic_DNA"/>
</dbReference>